<evidence type="ECO:0000259" key="2">
    <source>
        <dbReference type="Pfam" id="PF13625"/>
    </source>
</evidence>
<keyword evidence="3" id="KW-0067">ATP-binding</keyword>
<dbReference type="PROSITE" id="PS52050">
    <property type="entry name" value="WYL"/>
    <property type="match status" value="1"/>
</dbReference>
<reference evidence="3 4" key="1">
    <citation type="submission" date="2023-05" db="EMBL/GenBank/DDBJ databases">
        <title>Corynebacterium suedekumii sp. nov. and Corynebacterium breve sp. nov. isolated from raw cow's milk.</title>
        <authorList>
            <person name="Baer M.K."/>
            <person name="Mehl L."/>
            <person name="Hellmuth R."/>
            <person name="Marke G."/>
            <person name="Lipski A."/>
        </authorList>
    </citation>
    <scope>NUCLEOTIDE SEQUENCE [LARGE SCALE GENOMIC DNA]</scope>
    <source>
        <strain evidence="3 4">LM112</strain>
    </source>
</reference>
<keyword evidence="3" id="KW-0547">Nucleotide-binding</keyword>
<evidence type="ECO:0000313" key="4">
    <source>
        <dbReference type="Proteomes" id="UP001238805"/>
    </source>
</evidence>
<evidence type="ECO:0000256" key="1">
    <source>
        <dbReference type="SAM" id="MobiDB-lite"/>
    </source>
</evidence>
<name>A0ABY8VHK2_9CORY</name>
<dbReference type="Proteomes" id="UP001238805">
    <property type="component" value="Chromosome"/>
</dbReference>
<feature type="domain" description="Helicase XPB/Ssl2 N-terminal" evidence="2">
    <location>
        <begin position="467"/>
        <end position="588"/>
    </location>
</feature>
<feature type="compositionally biased region" description="Basic and acidic residues" evidence="1">
    <location>
        <begin position="633"/>
        <end position="645"/>
    </location>
</feature>
<proteinExistence type="predicted"/>
<keyword evidence="4" id="KW-1185">Reference proteome</keyword>
<dbReference type="Pfam" id="PF13625">
    <property type="entry name" value="Helicase_C_3"/>
    <property type="match status" value="1"/>
</dbReference>
<organism evidence="3 4">
    <name type="scientific">Corynebacterium suedekumii</name>
    <dbReference type="NCBI Taxonomy" id="3049801"/>
    <lineage>
        <taxon>Bacteria</taxon>
        <taxon>Bacillati</taxon>
        <taxon>Actinomycetota</taxon>
        <taxon>Actinomycetes</taxon>
        <taxon>Mycobacteriales</taxon>
        <taxon>Corynebacteriaceae</taxon>
        <taxon>Corynebacterium</taxon>
    </lineage>
</organism>
<keyword evidence="3" id="KW-0378">Hydrolase</keyword>
<keyword evidence="3" id="KW-0347">Helicase</keyword>
<dbReference type="GO" id="GO:0004386">
    <property type="term" value="F:helicase activity"/>
    <property type="evidence" value="ECO:0007669"/>
    <property type="project" value="UniProtKB-KW"/>
</dbReference>
<dbReference type="RefSeq" id="WP_284873732.1">
    <property type="nucleotide sequence ID" value="NZ_CP126970.1"/>
</dbReference>
<feature type="region of interest" description="Disordered" evidence="1">
    <location>
        <begin position="625"/>
        <end position="649"/>
    </location>
</feature>
<gene>
    <name evidence="3" type="ORF">QP029_07470</name>
</gene>
<sequence length="741" mass="78520">MTVTPERPDFRTWLAARSDAELSELLRLRPDVVLPLPPGITPLAARLELRASVGRALRTLTALELATVEAAAELGAELEPVTATDIINETVARAGDPSPEQVEDALGRLATLAVIYGDPGGLLLTREAMPSLPQDWQLLDADATTPAVGLIDTLPAPQRAILDTLLASGGVGRTRHAGADADPSHPIPQLISAGLLLRVDSGTVRLPRPVRAALRGEEVTRRPLIPSDRVSGRTSAAPAAQDRADQIGAGAGLEVARHLRQLIDLLGAGPVDLLKEGGVGVRAVTTLARTLGVAEDEMERLVSLGTAAGLLTRDGEILAPTRAADDWLDADLATRWLRLIQGWVDSPWASWLVGGKDDKGQPIRLLSDPTRRDHLPGHRRMILEQFTRPAAGVGLSDDHLRDDFFFTHPIASTLLPDRTVTAIVDEARWVGAVAGGTATSLVRAVLDPEADPAAVAADVTPGTVERVIPQADMTILAPGPLPRELQTELDLLGDLESAGLASVYRVTDASIRRALDAGRTAGELRDWLTDHSLGEVPQSITYLIDDVARRHGTLRGGPAMSYLRCDDPGLLAEAARTPAAEEVALQVIAPTVAIAQAPLVRVIEALREAGFQPVAEDASGAALDIRPAPVRLPDPDRPSQREKAGKTLPESRIQAAVTAIRTAESSGGRADSDSSQTLSILQAAARSGRTVTLGFVDKQGRAVHRVVTPLTVTGGQVDALDEVSGKVQRFMLHRITEVLLG</sequence>
<dbReference type="EMBL" id="CP126970">
    <property type="protein sequence ID" value="WIM69135.1"/>
    <property type="molecule type" value="Genomic_DNA"/>
</dbReference>
<evidence type="ECO:0000313" key="3">
    <source>
        <dbReference type="EMBL" id="WIM69135.1"/>
    </source>
</evidence>
<accession>A0ABY8VHK2</accession>
<dbReference type="InterPro" id="IPR032830">
    <property type="entry name" value="XPB/Ssl2_N"/>
</dbReference>
<protein>
    <submittedName>
        <fullName evidence="3">Helicase-associated domain-containing protein</fullName>
    </submittedName>
</protein>